<dbReference type="EMBL" id="CABVPN010000011">
    <property type="protein sequence ID" value="VWB56293.1"/>
    <property type="molecule type" value="Genomic_DNA"/>
</dbReference>
<keyword evidence="3" id="KW-1185">Reference proteome</keyword>
<dbReference type="AlphaFoldDB" id="A0A6P2KLY8"/>
<evidence type="ECO:0000313" key="2">
    <source>
        <dbReference type="EMBL" id="VWB56293.1"/>
    </source>
</evidence>
<feature type="transmembrane region" description="Helical" evidence="1">
    <location>
        <begin position="91"/>
        <end position="110"/>
    </location>
</feature>
<protein>
    <submittedName>
        <fullName evidence="2">Uncharacterized protein</fullName>
    </submittedName>
</protein>
<sequence>MPLCLVLPLLGAGISYAAYADELSISTWPWRIGVLVAVGCCAGLLLIYARYRGTNELFAYGLVMSLGMFATYYFFGVFGYLCFFIFAPMSALARCPGLIGGIVLHIFWAVKAYRNVRHTVDATPFLGNVFDDRGEVVVYEVQRGAAEFERYHEESSAIPNLGRVIALGLAPLYLILGRLLSSDFGANGVLLFLAVASMPLALLFVSLFVRNYVLTIALPTQIGQERGKRVLVAE</sequence>
<keyword evidence="1" id="KW-0472">Membrane</keyword>
<gene>
    <name evidence="2" type="ORF">BDI24065_02612</name>
</gene>
<feature type="transmembrane region" description="Helical" evidence="1">
    <location>
        <begin position="58"/>
        <end position="85"/>
    </location>
</feature>
<name>A0A6P2KLY8_9BURK</name>
<keyword evidence="1" id="KW-0812">Transmembrane</keyword>
<proteinExistence type="predicted"/>
<evidence type="ECO:0000256" key="1">
    <source>
        <dbReference type="SAM" id="Phobius"/>
    </source>
</evidence>
<organism evidence="2 3">
    <name type="scientific">Burkholderia diffusa</name>
    <dbReference type="NCBI Taxonomy" id="488732"/>
    <lineage>
        <taxon>Bacteria</taxon>
        <taxon>Pseudomonadati</taxon>
        <taxon>Pseudomonadota</taxon>
        <taxon>Betaproteobacteria</taxon>
        <taxon>Burkholderiales</taxon>
        <taxon>Burkholderiaceae</taxon>
        <taxon>Burkholderia</taxon>
        <taxon>Burkholderia cepacia complex</taxon>
    </lineage>
</organism>
<feature type="transmembrane region" description="Helical" evidence="1">
    <location>
        <begin position="30"/>
        <end position="51"/>
    </location>
</feature>
<keyword evidence="1" id="KW-1133">Transmembrane helix</keyword>
<accession>A0A6P2KLY8</accession>
<evidence type="ECO:0000313" key="3">
    <source>
        <dbReference type="Proteomes" id="UP000494125"/>
    </source>
</evidence>
<reference evidence="2 3" key="1">
    <citation type="submission" date="2019-09" db="EMBL/GenBank/DDBJ databases">
        <authorList>
            <person name="Depoorter E."/>
        </authorList>
    </citation>
    <scope>NUCLEOTIDE SEQUENCE [LARGE SCALE GENOMIC DNA]</scope>
    <source>
        <strain evidence="2">LMG 24065</strain>
    </source>
</reference>
<feature type="transmembrane region" description="Helical" evidence="1">
    <location>
        <begin position="186"/>
        <end position="209"/>
    </location>
</feature>
<dbReference type="Proteomes" id="UP000494125">
    <property type="component" value="Unassembled WGS sequence"/>
</dbReference>
<feature type="transmembrane region" description="Helical" evidence="1">
    <location>
        <begin position="160"/>
        <end position="180"/>
    </location>
</feature>